<feature type="transmembrane region" description="Helical" evidence="7">
    <location>
        <begin position="400"/>
        <end position="421"/>
    </location>
</feature>
<dbReference type="EMBL" id="JBHUIT010000008">
    <property type="protein sequence ID" value="MFD2256386.1"/>
    <property type="molecule type" value="Genomic_DNA"/>
</dbReference>
<feature type="domain" description="Major facilitator superfamily (MFS) profile" evidence="8">
    <location>
        <begin position="37"/>
        <end position="430"/>
    </location>
</feature>
<feature type="transmembrane region" description="Helical" evidence="7">
    <location>
        <begin position="188"/>
        <end position="217"/>
    </location>
</feature>
<name>A0ABW5D9V2_9BACT</name>
<dbReference type="RefSeq" id="WP_386819576.1">
    <property type="nucleotide sequence ID" value="NZ_JBHUIT010000008.1"/>
</dbReference>
<dbReference type="InterPro" id="IPR036259">
    <property type="entry name" value="MFS_trans_sf"/>
</dbReference>
<feature type="transmembrane region" description="Helical" evidence="7">
    <location>
        <begin position="118"/>
        <end position="147"/>
    </location>
</feature>
<feature type="transmembrane region" description="Helical" evidence="7">
    <location>
        <begin position="282"/>
        <end position="305"/>
    </location>
</feature>
<dbReference type="Proteomes" id="UP001597375">
    <property type="component" value="Unassembled WGS sequence"/>
</dbReference>
<evidence type="ECO:0000256" key="5">
    <source>
        <dbReference type="ARBA" id="ARBA00022989"/>
    </source>
</evidence>
<feature type="transmembrane region" description="Helical" evidence="7">
    <location>
        <begin position="375"/>
        <end position="394"/>
    </location>
</feature>
<evidence type="ECO:0000259" key="8">
    <source>
        <dbReference type="PROSITE" id="PS50850"/>
    </source>
</evidence>
<dbReference type="PANTHER" id="PTHR23513">
    <property type="entry name" value="INTEGRAL MEMBRANE EFFLUX PROTEIN-RELATED"/>
    <property type="match status" value="1"/>
</dbReference>
<proteinExistence type="predicted"/>
<feature type="transmembrane region" description="Helical" evidence="7">
    <location>
        <begin position="317"/>
        <end position="338"/>
    </location>
</feature>
<reference evidence="10" key="1">
    <citation type="journal article" date="2019" name="Int. J. Syst. Evol. Microbiol.">
        <title>The Global Catalogue of Microorganisms (GCM) 10K type strain sequencing project: providing services to taxonomists for standard genome sequencing and annotation.</title>
        <authorList>
            <consortium name="The Broad Institute Genomics Platform"/>
            <consortium name="The Broad Institute Genome Sequencing Center for Infectious Disease"/>
            <person name="Wu L."/>
            <person name="Ma J."/>
        </authorList>
    </citation>
    <scope>NUCLEOTIDE SEQUENCE [LARGE SCALE GENOMIC DNA]</scope>
    <source>
        <strain evidence="10">CGMCC 4.7106</strain>
    </source>
</reference>
<protein>
    <submittedName>
        <fullName evidence="9">MFS transporter</fullName>
    </submittedName>
</protein>
<evidence type="ECO:0000256" key="4">
    <source>
        <dbReference type="ARBA" id="ARBA00022692"/>
    </source>
</evidence>
<evidence type="ECO:0000256" key="1">
    <source>
        <dbReference type="ARBA" id="ARBA00004651"/>
    </source>
</evidence>
<keyword evidence="6 7" id="KW-0472">Membrane</keyword>
<accession>A0ABW5D9V2</accession>
<feature type="transmembrane region" description="Helical" evidence="7">
    <location>
        <begin position="253"/>
        <end position="276"/>
    </location>
</feature>
<keyword evidence="10" id="KW-1185">Reference proteome</keyword>
<evidence type="ECO:0000256" key="6">
    <source>
        <dbReference type="ARBA" id="ARBA00023136"/>
    </source>
</evidence>
<sequence length="437" mass="46907">MPDKNQLGKTASIPSTENSDIRRQPVANVGLREAFSAFSHRNYRIFFGGQVISLIGTWLQTTAEGWLVYDLSGSSVALGLIRFANMLPFAVIALWGGMIADRYSKRKILILTQSASMLLALLLALLVYLEIIAVWHVAVIGCLLGVVNAFDVPARQAFVVELVGRKDLINGIALNSSMFNFARVAGPALAGVLIGVVGMAGCFLLNGISYIAVIFGYRMLQLPEFRKRTNHPPFAEAIREAFQYISRNGPLRAIMILISTFSTFGVSFVVLMPVFAKDVLNGNVGAFGTLMASNGAGALIGGLALASHGKRFERRTLIYTGLFGCCAFLVIFALSRILLLSALMLLFAGFFMIIFLATANTATQLRSPDELRGRIMGFYSLCFLGMSSVGALLTGLLAKIFGAPGTVCLGAVICAIIGLMVKGRLIPIPAESSPLDS</sequence>
<dbReference type="PROSITE" id="PS50850">
    <property type="entry name" value="MFS"/>
    <property type="match status" value="1"/>
</dbReference>
<feature type="transmembrane region" description="Helical" evidence="7">
    <location>
        <begin position="344"/>
        <end position="363"/>
    </location>
</feature>
<dbReference type="SUPFAM" id="SSF103473">
    <property type="entry name" value="MFS general substrate transporter"/>
    <property type="match status" value="1"/>
</dbReference>
<feature type="transmembrane region" description="Helical" evidence="7">
    <location>
        <begin position="79"/>
        <end position="97"/>
    </location>
</feature>
<feature type="transmembrane region" description="Helical" evidence="7">
    <location>
        <begin position="42"/>
        <end position="59"/>
    </location>
</feature>
<dbReference type="CDD" id="cd06173">
    <property type="entry name" value="MFS_MefA_like"/>
    <property type="match status" value="1"/>
</dbReference>
<keyword evidence="4 7" id="KW-0812">Transmembrane</keyword>
<evidence type="ECO:0000313" key="9">
    <source>
        <dbReference type="EMBL" id="MFD2256386.1"/>
    </source>
</evidence>
<dbReference type="PANTHER" id="PTHR23513:SF11">
    <property type="entry name" value="STAPHYLOFERRIN A TRANSPORTER"/>
    <property type="match status" value="1"/>
</dbReference>
<keyword evidence="5 7" id="KW-1133">Transmembrane helix</keyword>
<evidence type="ECO:0000313" key="10">
    <source>
        <dbReference type="Proteomes" id="UP001597375"/>
    </source>
</evidence>
<organism evidence="9 10">
    <name type="scientific">Luteolibacter algae</name>
    <dbReference type="NCBI Taxonomy" id="454151"/>
    <lineage>
        <taxon>Bacteria</taxon>
        <taxon>Pseudomonadati</taxon>
        <taxon>Verrucomicrobiota</taxon>
        <taxon>Verrucomicrobiia</taxon>
        <taxon>Verrucomicrobiales</taxon>
        <taxon>Verrucomicrobiaceae</taxon>
        <taxon>Luteolibacter</taxon>
    </lineage>
</organism>
<evidence type="ECO:0000256" key="2">
    <source>
        <dbReference type="ARBA" id="ARBA00022448"/>
    </source>
</evidence>
<keyword evidence="2" id="KW-0813">Transport</keyword>
<comment type="caution">
    <text evidence="9">The sequence shown here is derived from an EMBL/GenBank/DDBJ whole genome shotgun (WGS) entry which is preliminary data.</text>
</comment>
<dbReference type="InterPro" id="IPR010290">
    <property type="entry name" value="TM_effector"/>
</dbReference>
<evidence type="ECO:0000256" key="7">
    <source>
        <dbReference type="SAM" id="Phobius"/>
    </source>
</evidence>
<keyword evidence="3" id="KW-1003">Cell membrane</keyword>
<gene>
    <name evidence="9" type="ORF">ACFSSA_06850</name>
</gene>
<dbReference type="Gene3D" id="1.20.1250.20">
    <property type="entry name" value="MFS general substrate transporter like domains"/>
    <property type="match status" value="1"/>
</dbReference>
<evidence type="ECO:0000256" key="3">
    <source>
        <dbReference type="ARBA" id="ARBA00022475"/>
    </source>
</evidence>
<comment type="subcellular location">
    <subcellularLocation>
        <location evidence="1">Cell membrane</location>
        <topology evidence="1">Multi-pass membrane protein</topology>
    </subcellularLocation>
</comment>
<dbReference type="Pfam" id="PF05977">
    <property type="entry name" value="MFS_3"/>
    <property type="match status" value="1"/>
</dbReference>
<dbReference type="InterPro" id="IPR020846">
    <property type="entry name" value="MFS_dom"/>
</dbReference>